<evidence type="ECO:0000256" key="2">
    <source>
        <dbReference type="ARBA" id="ARBA00022801"/>
    </source>
</evidence>
<dbReference type="Proteomes" id="UP000063953">
    <property type="component" value="Chromosome"/>
</dbReference>
<keyword evidence="2" id="KW-0378">Hydrolase</keyword>
<evidence type="ECO:0000313" key="4">
    <source>
        <dbReference type="EMBL" id="AKX60121.1"/>
    </source>
</evidence>
<dbReference type="InterPro" id="IPR045254">
    <property type="entry name" value="Nit1/2_C-N_Hydrolase"/>
</dbReference>
<dbReference type="PROSITE" id="PS50263">
    <property type="entry name" value="CN_HYDROLASE"/>
    <property type="match status" value="1"/>
</dbReference>
<dbReference type="Gene3D" id="3.60.110.10">
    <property type="entry name" value="Carbon-nitrogen hydrolase"/>
    <property type="match status" value="1"/>
</dbReference>
<reference evidence="4 5" key="1">
    <citation type="journal article" date="2015" name="Genome Announc.">
        <title>Genome Sequences of Oblitimonas alkaliphila gen. nov. sp. nov. (Proposed), a Novel Bacterium of the Pseudomonadaceae Family.</title>
        <authorList>
            <person name="Lauer A.C."/>
            <person name="Nicholson A.C."/>
            <person name="Humrighouse B.W."/>
            <person name="Emery B."/>
            <person name="Drobish A."/>
            <person name="Juieng P."/>
            <person name="Loparev V."/>
            <person name="McQuiston J.R."/>
        </authorList>
    </citation>
    <scope>NUCLEOTIDE SEQUENCE [LARGE SCALE GENOMIC DNA]</scope>
    <source>
        <strain evidence="4 5">E5571</strain>
    </source>
</reference>
<feature type="domain" description="CN hydrolase" evidence="3">
    <location>
        <begin position="1"/>
        <end position="245"/>
    </location>
</feature>
<gene>
    <name evidence="4" type="ORF">AKN88_09410</name>
</gene>
<dbReference type="PANTHER" id="PTHR23088:SF27">
    <property type="entry name" value="DEAMINATED GLUTATHIONE AMIDASE"/>
    <property type="match status" value="1"/>
</dbReference>
<comment type="similarity">
    <text evidence="1">Belongs to the carbon-nitrogen hydrolase superfamily. NIT1/NIT2 family.</text>
</comment>
<dbReference type="PROSITE" id="PS01227">
    <property type="entry name" value="UPF0012"/>
    <property type="match status" value="1"/>
</dbReference>
<dbReference type="RefSeq" id="WP_053101422.1">
    <property type="nucleotide sequence ID" value="NZ_CP012359.1"/>
</dbReference>
<accession>A0A0K1XFM0</accession>
<dbReference type="EMBL" id="CP012365">
    <property type="protein sequence ID" value="AKX60121.1"/>
    <property type="molecule type" value="Genomic_DNA"/>
</dbReference>
<dbReference type="Pfam" id="PF00795">
    <property type="entry name" value="CN_hydrolase"/>
    <property type="match status" value="1"/>
</dbReference>
<evidence type="ECO:0000256" key="1">
    <source>
        <dbReference type="ARBA" id="ARBA00010613"/>
    </source>
</evidence>
<dbReference type="InterPro" id="IPR003010">
    <property type="entry name" value="C-N_Hydrolase"/>
</dbReference>
<dbReference type="CDD" id="cd07572">
    <property type="entry name" value="nit"/>
    <property type="match status" value="1"/>
</dbReference>
<dbReference type="PATRIC" id="fig|1697052.3.peg.1005"/>
<organism evidence="4 5">
    <name type="scientific">Thiopseudomonas alkaliphila</name>
    <dbReference type="NCBI Taxonomy" id="1697053"/>
    <lineage>
        <taxon>Bacteria</taxon>
        <taxon>Pseudomonadati</taxon>
        <taxon>Pseudomonadota</taxon>
        <taxon>Gammaproteobacteria</taxon>
        <taxon>Pseudomonadales</taxon>
        <taxon>Pseudomonadaceae</taxon>
        <taxon>Thiopseudomonas</taxon>
    </lineage>
</organism>
<dbReference type="InterPro" id="IPR001110">
    <property type="entry name" value="UPF0012_CS"/>
</dbReference>
<dbReference type="GO" id="GO:0016811">
    <property type="term" value="F:hydrolase activity, acting on carbon-nitrogen (but not peptide) bonds, in linear amides"/>
    <property type="evidence" value="ECO:0007669"/>
    <property type="project" value="InterPro"/>
</dbReference>
<name>A0A0K1XFM0_9GAMM</name>
<dbReference type="OrthoDB" id="9811121at2"/>
<dbReference type="SUPFAM" id="SSF56317">
    <property type="entry name" value="Carbon-nitrogen hydrolase"/>
    <property type="match status" value="1"/>
</dbReference>
<dbReference type="PANTHER" id="PTHR23088">
    <property type="entry name" value="NITRILASE-RELATED"/>
    <property type="match status" value="1"/>
</dbReference>
<keyword evidence="5" id="KW-1185">Reference proteome</keyword>
<dbReference type="AlphaFoldDB" id="A0A0K1XFM0"/>
<sequence length="268" mass="29340">MQAAVIQMLSVPDLASNLRQAQQLLIQARQQGAQLAVLPENFATFGMVSEQLMQAASIVQAWAQQITQTLGLWLVAGSVPVYNPTLDKYWARCWLFNAQGQIVSQYDKQHLFDATVLDQQGGYRESATYCPGDSLSVVSTPIGRLGLGVCYDLRFPELFAELRRLGAECIALPSAFTQVTGAAHWEVLVRARAIETQCYLLAAGQGGDHPNGRQTFGHSLLVSPWGEVLQQASVGEAVLVADCDLDYLHDIRQRMPVVAHKKTLLGSD</sequence>
<dbReference type="InterPro" id="IPR036526">
    <property type="entry name" value="C-N_Hydrolase_sf"/>
</dbReference>
<dbReference type="STRING" id="1697053.AKN87_11930"/>
<protein>
    <recommendedName>
        <fullName evidence="3">CN hydrolase domain-containing protein</fullName>
    </recommendedName>
</protein>
<proteinExistence type="inferred from homology"/>
<evidence type="ECO:0000313" key="5">
    <source>
        <dbReference type="Proteomes" id="UP000063953"/>
    </source>
</evidence>
<evidence type="ECO:0000259" key="3">
    <source>
        <dbReference type="PROSITE" id="PS50263"/>
    </source>
</evidence>